<dbReference type="GO" id="GO:0016616">
    <property type="term" value="F:oxidoreductase activity, acting on the CH-OH group of donors, NAD or NADP as acceptor"/>
    <property type="evidence" value="ECO:0007669"/>
    <property type="project" value="UniProtKB-ARBA"/>
</dbReference>
<feature type="domain" description="Ketoreductase" evidence="2">
    <location>
        <begin position="13"/>
        <end position="152"/>
    </location>
</feature>
<protein>
    <submittedName>
        <fullName evidence="3">Putative oxidoreductase, SDR family</fullName>
    </submittedName>
</protein>
<dbReference type="PRINTS" id="PR00080">
    <property type="entry name" value="SDRFAMILY"/>
</dbReference>
<dbReference type="eggNOG" id="COG1028">
    <property type="taxonomic scope" value="Bacteria"/>
</dbReference>
<accession>W0PFV1</accession>
<dbReference type="AlphaFoldDB" id="W0PFV1"/>
<dbReference type="FunFam" id="3.40.50.720:FF:000084">
    <property type="entry name" value="Short-chain dehydrogenase reductase"/>
    <property type="match status" value="1"/>
</dbReference>
<dbReference type="HOGENOM" id="CLU_010194_1_1_4"/>
<dbReference type="KEGG" id="amim:MIM_c38270"/>
<dbReference type="STRING" id="1247726.MIM_c38270"/>
<dbReference type="InterPro" id="IPR002347">
    <property type="entry name" value="SDR_fam"/>
</dbReference>
<dbReference type="InterPro" id="IPR036291">
    <property type="entry name" value="NAD(P)-bd_dom_sf"/>
</dbReference>
<dbReference type="EMBL" id="CP003915">
    <property type="protein sequence ID" value="AHG65884.1"/>
    <property type="molecule type" value="Genomic_DNA"/>
</dbReference>
<dbReference type="InterPro" id="IPR057326">
    <property type="entry name" value="KR_dom"/>
</dbReference>
<organism evidence="3 4">
    <name type="scientific">Advenella mimigardefordensis (strain DSM 17166 / LMG 22922 / DPN7)</name>
    <dbReference type="NCBI Taxonomy" id="1247726"/>
    <lineage>
        <taxon>Bacteria</taxon>
        <taxon>Pseudomonadati</taxon>
        <taxon>Pseudomonadota</taxon>
        <taxon>Betaproteobacteria</taxon>
        <taxon>Burkholderiales</taxon>
        <taxon>Alcaligenaceae</taxon>
    </lineage>
</organism>
<dbReference type="CDD" id="cd05233">
    <property type="entry name" value="SDR_c"/>
    <property type="match status" value="1"/>
</dbReference>
<gene>
    <name evidence="3" type="ORF">MIM_c38270</name>
</gene>
<sequence length="267" mass="28736">MTMKDSWLALTGRVVAVTGANGGIGRATVQALLENGAHVAMLDRQALSQDELAALREQTKGECLSLACDVAQDEQVLAAVESVNRHFGECHGLINNAAVSIQGHLDSLSVSDWSRQIDINVTGYLRCARAFGKGMQLRGAGSIVNVASIAGSNPQPYSGAYSTTKAAILMLSRQLAFEWGQQGVRSNAISPGLIRTPLSEPYYADPQMREKRENAVPLRRIGRPEDIANVATFLVSDRSSYVNGAEIVVDGAFTQSLMSHIPRPRRT</sequence>
<dbReference type="InterPro" id="IPR020904">
    <property type="entry name" value="Sc_DH/Rdtase_CS"/>
</dbReference>
<evidence type="ECO:0000259" key="2">
    <source>
        <dbReference type="SMART" id="SM00822"/>
    </source>
</evidence>
<dbReference type="Pfam" id="PF13561">
    <property type="entry name" value="adh_short_C2"/>
    <property type="match status" value="1"/>
</dbReference>
<proteinExistence type="inferred from homology"/>
<dbReference type="GO" id="GO:0030497">
    <property type="term" value="P:fatty acid elongation"/>
    <property type="evidence" value="ECO:0007669"/>
    <property type="project" value="TreeGrafter"/>
</dbReference>
<evidence type="ECO:0000313" key="3">
    <source>
        <dbReference type="EMBL" id="AHG65884.1"/>
    </source>
</evidence>
<dbReference type="SMART" id="SM00822">
    <property type="entry name" value="PKS_KR"/>
    <property type="match status" value="1"/>
</dbReference>
<reference evidence="3 4" key="1">
    <citation type="journal article" date="2014" name="Microbiology">
        <title>Unravelling the complete genome sequence of Advenella mimigardefordensis strain DPN7T and novel insights in the catabolism of the xenobiotic polythioester precursor 3,3'-dithiodipropionate.</title>
        <authorList>
            <person name="Wubbeler J.H."/>
            <person name="Hiessl S."/>
            <person name="Schuldes J."/>
            <person name="Thurmer A."/>
            <person name="Daniel R."/>
            <person name="Steinbuchel A."/>
        </authorList>
    </citation>
    <scope>NUCLEOTIDE SEQUENCE [LARGE SCALE GENOMIC DNA]</scope>
    <source>
        <strain evidence="4">DSM 17166 / LMG 22922 / DPN7</strain>
    </source>
</reference>
<name>W0PFV1_ADVMD</name>
<dbReference type="PROSITE" id="PS00061">
    <property type="entry name" value="ADH_SHORT"/>
    <property type="match status" value="1"/>
</dbReference>
<evidence type="ECO:0000313" key="4">
    <source>
        <dbReference type="Proteomes" id="UP000019095"/>
    </source>
</evidence>
<dbReference type="SUPFAM" id="SSF51735">
    <property type="entry name" value="NAD(P)-binding Rossmann-fold domains"/>
    <property type="match status" value="1"/>
</dbReference>
<dbReference type="Gene3D" id="3.40.50.720">
    <property type="entry name" value="NAD(P)-binding Rossmann-like Domain"/>
    <property type="match status" value="1"/>
</dbReference>
<dbReference type="Proteomes" id="UP000019095">
    <property type="component" value="Chromosome"/>
</dbReference>
<dbReference type="NCBIfam" id="NF005559">
    <property type="entry name" value="PRK07231.1"/>
    <property type="match status" value="1"/>
</dbReference>
<dbReference type="PANTHER" id="PTHR42760">
    <property type="entry name" value="SHORT-CHAIN DEHYDROGENASES/REDUCTASES FAMILY MEMBER"/>
    <property type="match status" value="1"/>
</dbReference>
<comment type="similarity">
    <text evidence="1">Belongs to the short-chain dehydrogenases/reductases (SDR) family.</text>
</comment>
<keyword evidence="4" id="KW-1185">Reference proteome</keyword>
<dbReference type="PRINTS" id="PR00081">
    <property type="entry name" value="GDHRDH"/>
</dbReference>
<dbReference type="PANTHER" id="PTHR42760:SF123">
    <property type="entry name" value="OXIDOREDUCTASE"/>
    <property type="match status" value="1"/>
</dbReference>
<evidence type="ECO:0000256" key="1">
    <source>
        <dbReference type="ARBA" id="ARBA00006484"/>
    </source>
</evidence>
<dbReference type="PATRIC" id="fig|1247726.3.peg.4224"/>